<feature type="compositionally biased region" description="Low complexity" evidence="1">
    <location>
        <begin position="746"/>
        <end position="755"/>
    </location>
</feature>
<feature type="region of interest" description="Disordered" evidence="1">
    <location>
        <begin position="619"/>
        <end position="651"/>
    </location>
</feature>
<feature type="region of interest" description="Disordered" evidence="1">
    <location>
        <begin position="23"/>
        <end position="123"/>
    </location>
</feature>
<feature type="region of interest" description="Disordered" evidence="1">
    <location>
        <begin position="142"/>
        <end position="169"/>
    </location>
</feature>
<reference evidence="2 3" key="1">
    <citation type="journal article" date="2023" name="Commun. Biol.">
        <title>Reorganization of the ancestral sex-determining regions during the evolution of trioecy in Pleodorina starrii.</title>
        <authorList>
            <person name="Takahashi K."/>
            <person name="Suzuki S."/>
            <person name="Kawai-Toyooka H."/>
            <person name="Yamamoto K."/>
            <person name="Hamaji T."/>
            <person name="Ootsuki R."/>
            <person name="Yamaguchi H."/>
            <person name="Kawachi M."/>
            <person name="Higashiyama T."/>
            <person name="Nozaki H."/>
        </authorList>
    </citation>
    <scope>NUCLEOTIDE SEQUENCE [LARGE SCALE GENOMIC DNA]</scope>
    <source>
        <strain evidence="2 3">NIES-4479</strain>
    </source>
</reference>
<feature type="region of interest" description="Disordered" evidence="1">
    <location>
        <begin position="216"/>
        <end position="291"/>
    </location>
</feature>
<dbReference type="AlphaFoldDB" id="A0A9W6F441"/>
<sequence length="755" mass="77196">MPGEVEDCSAKGSPQQSLKLGLYLGAQHANGGRTSPTVKPQHGAAAGQGPGVGGPALRVRPGLPLGRTANADGAQKAAGTGYSGHGASAIITKPRLRSQSASAASSPAPTPPPPGGPEAAEAAGAAAAATGAAAAAAAAGANGAQPVPGSTGAPPGAKYDFSSAPRGVRHRTSFNGQISAAAPAPAAAAAAAAGGGSVSFSGATQAAAAASGASLTAAGAPSSPKAAVSGPRMQSPPAEAGRRVQGLMQGQGAVAALSAAPSAPSAGAGGAGGSPSSPRADRRPAWEEDPETQANVRKWYRVLQEFKSAAKDSLEFVYLCHARPEAANRSPYNLRLVQHAEVKASPATRNNHYTMSAKGVTHFVDGVGDFISLEQFEREYALYRQLLRFRMFAQYRLWKSFRVWRRFVSGRKARSAKAALQSCLLTLNPVFHLALVRLRTSCHELRQLRLHAAERGRLYSLPELVSLHTARKEETRTSLERFEQDVLTQAQEACSAAMHLMEMQLMGGKIAKFAPIAAAAAAADGGGGDGDFGAAGPWMPPTDTDAVSNITGHAGGGGGGGTSLLSYTTDAAGGEFGYALNAARRSYKRRIHAFVRLMDYMICDALHELLMDSTSDLLAALSPRPPPPPPPPALPAPDGSDGGGGAAADADRDAAAAAAAMDLAFCGLDELMQPAEWGVGDGQFLQLEVHLREGAAADAAAAATLTAVHCIRRRCSRPAAWQAPPPRGAPAAAAPPPQRRRRRRTAAATSAGTCC</sequence>
<dbReference type="Proteomes" id="UP001165080">
    <property type="component" value="Unassembled WGS sequence"/>
</dbReference>
<feature type="region of interest" description="Disordered" evidence="1">
    <location>
        <begin position="719"/>
        <end position="755"/>
    </location>
</feature>
<dbReference type="EMBL" id="BRXU01000012">
    <property type="protein sequence ID" value="GLC55095.1"/>
    <property type="molecule type" value="Genomic_DNA"/>
</dbReference>
<feature type="compositionally biased region" description="Low complexity" evidence="1">
    <location>
        <begin position="252"/>
        <end position="266"/>
    </location>
</feature>
<protein>
    <submittedName>
        <fullName evidence="2">Uncharacterized protein</fullName>
    </submittedName>
</protein>
<comment type="caution">
    <text evidence="2">The sequence shown here is derived from an EMBL/GenBank/DDBJ whole genome shotgun (WGS) entry which is preliminary data.</text>
</comment>
<evidence type="ECO:0000313" key="2">
    <source>
        <dbReference type="EMBL" id="GLC55095.1"/>
    </source>
</evidence>
<accession>A0A9W6F441</accession>
<feature type="compositionally biased region" description="Pro residues" evidence="1">
    <location>
        <begin position="723"/>
        <end position="737"/>
    </location>
</feature>
<keyword evidence="3" id="KW-1185">Reference proteome</keyword>
<name>A0A9W6F441_9CHLO</name>
<evidence type="ECO:0000256" key="1">
    <source>
        <dbReference type="SAM" id="MobiDB-lite"/>
    </source>
</evidence>
<gene>
    <name evidence="2" type="primary">PLESTB001540</name>
    <name evidence="2" type="ORF">PLESTB_000943200</name>
</gene>
<organism evidence="2 3">
    <name type="scientific">Pleodorina starrii</name>
    <dbReference type="NCBI Taxonomy" id="330485"/>
    <lineage>
        <taxon>Eukaryota</taxon>
        <taxon>Viridiplantae</taxon>
        <taxon>Chlorophyta</taxon>
        <taxon>core chlorophytes</taxon>
        <taxon>Chlorophyceae</taxon>
        <taxon>CS clade</taxon>
        <taxon>Chlamydomonadales</taxon>
        <taxon>Volvocaceae</taxon>
        <taxon>Pleodorina</taxon>
    </lineage>
</organism>
<proteinExistence type="predicted"/>
<feature type="compositionally biased region" description="Pro residues" evidence="1">
    <location>
        <begin position="623"/>
        <end position="635"/>
    </location>
</feature>
<evidence type="ECO:0000313" key="3">
    <source>
        <dbReference type="Proteomes" id="UP001165080"/>
    </source>
</evidence>